<dbReference type="Proteomes" id="UP000642876">
    <property type="component" value="Unassembled WGS sequence"/>
</dbReference>
<evidence type="ECO:0000313" key="4">
    <source>
        <dbReference type="Proteomes" id="UP000642876"/>
    </source>
</evidence>
<dbReference type="AlphaFoldDB" id="A0A7H0JXT3"/>
<sequence>MTGPARENFAYFMVKIAKNAEGFIAVTPASYVSAPKFGVLREIIEDHFRGGDVFVFDNVPDTLFRGYKFGSTNTSRTNFVRAAITVCSPNHDRWRITPIIRWRSVSRARMFANCSSLLSDLKKSRRGEWAKLPPGLGPLGDWLSEAPQAIGDLIVKHVTPHSLTVALTPRYYISASFRPLDRGSKAVLHFRTAEDRDMAALVLNSSIPYIWWRALDGGVTLPRRVLETTPVPRIDELDQSLLNALLHDEEVSLVTKMNAGKVNENIKRLRHLVARLNKALIPPTDLDLDLIYAEDMFR</sequence>
<gene>
    <name evidence="1" type="ORF">H7348_11255</name>
    <name evidence="2" type="ORF">IAU68_09215</name>
</gene>
<organism evidence="2 3">
    <name type="scientific">Corynebacterium lujinxingii</name>
    <dbReference type="NCBI Taxonomy" id="2763010"/>
    <lineage>
        <taxon>Bacteria</taxon>
        <taxon>Bacillati</taxon>
        <taxon>Actinomycetota</taxon>
        <taxon>Actinomycetes</taxon>
        <taxon>Mycobacteriales</taxon>
        <taxon>Corynebacteriaceae</taxon>
        <taxon>Corynebacterium</taxon>
    </lineage>
</organism>
<evidence type="ECO:0000313" key="2">
    <source>
        <dbReference type="EMBL" id="QNP89849.1"/>
    </source>
</evidence>
<reference evidence="3 4" key="1">
    <citation type="submission" date="2020-08" db="EMBL/GenBank/DDBJ databases">
        <title>novel species in genus Corynebacterium.</title>
        <authorList>
            <person name="Zhang G."/>
        </authorList>
    </citation>
    <scope>NUCLEOTIDE SEQUENCE [LARGE SCALE GENOMIC DNA]</scope>
    <source>
        <strain evidence="3 4">zg-917</strain>
        <strain evidence="2">Zg-917</strain>
    </source>
</reference>
<dbReference type="EMBL" id="CP061032">
    <property type="protein sequence ID" value="QNP89849.1"/>
    <property type="molecule type" value="Genomic_DNA"/>
</dbReference>
<dbReference type="RefSeq" id="WP_171194662.1">
    <property type="nucleotide sequence ID" value="NZ_CP061032.1"/>
</dbReference>
<dbReference type="KEGG" id="cluj:IAU68_09215"/>
<name>A0A7H0JXT3_9CORY</name>
<protein>
    <submittedName>
        <fullName evidence="2">Uncharacterized protein</fullName>
    </submittedName>
</protein>
<dbReference type="EMBL" id="JACMYE010000011">
    <property type="protein sequence ID" value="MBC3179869.1"/>
    <property type="molecule type" value="Genomic_DNA"/>
</dbReference>
<dbReference type="REBASE" id="415912">
    <property type="entry name" value="M.Csp917ORF9215P"/>
</dbReference>
<evidence type="ECO:0000313" key="3">
    <source>
        <dbReference type="Proteomes" id="UP000516235"/>
    </source>
</evidence>
<proteinExistence type="predicted"/>
<keyword evidence="4" id="KW-1185">Reference proteome</keyword>
<evidence type="ECO:0000313" key="1">
    <source>
        <dbReference type="EMBL" id="MBC3179869.1"/>
    </source>
</evidence>
<dbReference type="Proteomes" id="UP000516235">
    <property type="component" value="Chromosome"/>
</dbReference>
<accession>A0A7H0JXT3</accession>